<keyword evidence="4" id="KW-0057">Aromatic amino acid biosynthesis</keyword>
<keyword evidence="7" id="KW-1185">Reference proteome</keyword>
<dbReference type="OrthoDB" id="8214at2157"/>
<dbReference type="RefSeq" id="WP_081141338.1">
    <property type="nucleotide sequence ID" value="NZ_CP015363.1"/>
</dbReference>
<feature type="binding site" evidence="4">
    <location>
        <position position="114"/>
    </location>
    <ligand>
        <name>5-phospho-alpha-D-ribose 1-diphosphate</name>
        <dbReference type="ChEBI" id="CHEBI:58017"/>
    </ligand>
</feature>
<comment type="cofactor">
    <cofactor evidence="4">
        <name>Mg(2+)</name>
        <dbReference type="ChEBI" id="CHEBI:18420"/>
    </cofactor>
    <text evidence="4">Binds 2 magnesium ions per monomer.</text>
</comment>
<evidence type="ECO:0000256" key="1">
    <source>
        <dbReference type="ARBA" id="ARBA00022605"/>
    </source>
</evidence>
<reference evidence="6 7" key="1">
    <citation type="submission" date="2011-10" db="EMBL/GenBank/DDBJ databases">
        <title>Metabolic and evolutionary patterns in the extreme acidophile Ferroplasma acidiphilum.</title>
        <authorList>
            <person name="Golyshina O.V."/>
            <person name="Kozyavkin S.A."/>
            <person name="Tatusov R.L."/>
            <person name="Slesarev A.I."/>
            <person name="Golyshin P.N."/>
        </authorList>
    </citation>
    <scope>NUCLEOTIDE SEQUENCE [LARGE SCALE GENOMIC DNA]</scope>
    <source>
        <strain evidence="7">Y</strain>
    </source>
</reference>
<sequence>MNNDINYAATGNEIIKARDTMMELVDSPDSAKISFLTDIHNRGETPAEIAGFAMALRELSSLNLNYPELTDVVGTGGDGKNTVNVSTGVSILLASMGIKTAKHGNFGVTGHHGSADFMKYMNYNFKMDKNTIIENISRKNYVYILAPEYNKSFAKFSAARKQISFRTVFNILGPLTNPLNPARVVLGTYSEDLAELYAKVIKEEKKKGFIVHGSDGMDEISPSSKSTLYRVDGHLDKITIDPEKLIGHSINPEDVSTTDSIKSFEMLLDGLSGRNKNVMEFIAINALPAVLLNQKADSFEEAYDLSVDFIQRGKAIEKLKEVCR</sequence>
<dbReference type="GeneID" id="31675616"/>
<feature type="binding site" evidence="4">
    <location>
        <position position="86"/>
    </location>
    <ligand>
        <name>Mg(2+)</name>
        <dbReference type="ChEBI" id="CHEBI:18420"/>
        <label>1</label>
    </ligand>
</feature>
<feature type="binding site" evidence="4">
    <location>
        <position position="219"/>
    </location>
    <ligand>
        <name>Mg(2+)</name>
        <dbReference type="ChEBI" id="CHEBI:18420"/>
        <label>2</label>
    </ligand>
</feature>
<comment type="function">
    <text evidence="4">Catalyzes the transfer of the phosphoribosyl group of 5-phosphorylribose-1-pyrophosphate (PRPP) to anthranilate to yield N-(5'-phosphoribosyl)-anthranilate (PRA).</text>
</comment>
<comment type="subunit">
    <text evidence="4">Homodimer.</text>
</comment>
<evidence type="ECO:0000313" key="7">
    <source>
        <dbReference type="Proteomes" id="UP000192050"/>
    </source>
</evidence>
<dbReference type="InterPro" id="IPR005940">
    <property type="entry name" value="Anthranilate_Pribosyl_Tfrase"/>
</dbReference>
<dbReference type="STRING" id="74969.FAD_0104"/>
<dbReference type="AlphaFoldDB" id="A0A1V0N1Q4"/>
<evidence type="ECO:0000259" key="5">
    <source>
        <dbReference type="Pfam" id="PF00591"/>
    </source>
</evidence>
<dbReference type="EC" id="2.4.2.18" evidence="4"/>
<evidence type="ECO:0000256" key="3">
    <source>
        <dbReference type="ARBA" id="ARBA00022679"/>
    </source>
</evidence>
<proteinExistence type="inferred from homology"/>
<dbReference type="GO" id="GO:0004048">
    <property type="term" value="F:anthranilate phosphoribosyltransferase activity"/>
    <property type="evidence" value="ECO:0007669"/>
    <property type="project" value="UniProtKB-UniRule"/>
</dbReference>
<dbReference type="SUPFAM" id="SSF52418">
    <property type="entry name" value="Nucleoside phosphorylase/phosphoribosyltransferase catalytic domain"/>
    <property type="match status" value="1"/>
</dbReference>
<dbReference type="GO" id="GO:0005829">
    <property type="term" value="C:cytosol"/>
    <property type="evidence" value="ECO:0007669"/>
    <property type="project" value="TreeGrafter"/>
</dbReference>
<gene>
    <name evidence="4" type="primary">trpD</name>
    <name evidence="6" type="ORF">FAD_0104</name>
</gene>
<dbReference type="GO" id="GO:0000162">
    <property type="term" value="P:L-tryptophan biosynthetic process"/>
    <property type="evidence" value="ECO:0007669"/>
    <property type="project" value="UniProtKB-UniRule"/>
</dbReference>
<protein>
    <recommendedName>
        <fullName evidence="4">Anthranilate phosphoribosyltransferase</fullName>
        <ecNumber evidence="4">2.4.2.18</ecNumber>
    </recommendedName>
</protein>
<dbReference type="GO" id="GO:0000287">
    <property type="term" value="F:magnesium ion binding"/>
    <property type="evidence" value="ECO:0007669"/>
    <property type="project" value="UniProtKB-UniRule"/>
</dbReference>
<dbReference type="Pfam" id="PF00591">
    <property type="entry name" value="Glycos_transf_3"/>
    <property type="match status" value="1"/>
</dbReference>
<feature type="binding site" evidence="4">
    <location>
        <position position="105"/>
    </location>
    <ligand>
        <name>anthranilate</name>
        <dbReference type="ChEBI" id="CHEBI:16567"/>
        <label>1</label>
    </ligand>
</feature>
<feature type="binding site" evidence="4">
    <location>
        <position position="82"/>
    </location>
    <ligand>
        <name>5-phospho-alpha-D-ribose 1-diphosphate</name>
        <dbReference type="ChEBI" id="CHEBI:58017"/>
    </ligand>
</feature>
<dbReference type="Gene3D" id="3.40.1030.10">
    <property type="entry name" value="Nucleoside phosphorylase/phosphoribosyltransferase catalytic domain"/>
    <property type="match status" value="1"/>
</dbReference>
<dbReference type="EMBL" id="CP015363">
    <property type="protein sequence ID" value="ARD84037.1"/>
    <property type="molecule type" value="Genomic_DNA"/>
</dbReference>
<dbReference type="PANTHER" id="PTHR43285:SF2">
    <property type="entry name" value="ANTHRANILATE PHOSPHORIBOSYLTRANSFERASE"/>
    <property type="match status" value="1"/>
</dbReference>
<evidence type="ECO:0000256" key="2">
    <source>
        <dbReference type="ARBA" id="ARBA00022676"/>
    </source>
</evidence>
<dbReference type="InterPro" id="IPR035902">
    <property type="entry name" value="Nuc_phospho_transferase"/>
</dbReference>
<dbReference type="NCBIfam" id="TIGR01245">
    <property type="entry name" value="trpD"/>
    <property type="match status" value="1"/>
</dbReference>
<comment type="pathway">
    <text evidence="4">Amino-acid biosynthesis; L-tryptophan biosynthesis; L-tryptophan from chorismate: step 2/5.</text>
</comment>
<feature type="binding site" evidence="4">
    <location>
        <position position="218"/>
    </location>
    <ligand>
        <name>Mg(2+)</name>
        <dbReference type="ChEBI" id="CHEBI:18420"/>
        <label>2</label>
    </ligand>
</feature>
<name>A0A1V0N1Q4_9ARCH</name>
<dbReference type="HAMAP" id="MF_00211">
    <property type="entry name" value="TrpD"/>
    <property type="match status" value="1"/>
</dbReference>
<dbReference type="Proteomes" id="UP000192050">
    <property type="component" value="Chromosome"/>
</dbReference>
<dbReference type="Gene3D" id="1.20.970.10">
    <property type="entry name" value="Transferase, Pyrimidine Nucleoside Phosphorylase, Chain C"/>
    <property type="match status" value="1"/>
</dbReference>
<comment type="catalytic activity">
    <reaction evidence="4">
        <text>N-(5-phospho-beta-D-ribosyl)anthranilate + diphosphate = 5-phospho-alpha-D-ribose 1-diphosphate + anthranilate</text>
        <dbReference type="Rhea" id="RHEA:11768"/>
        <dbReference type="ChEBI" id="CHEBI:16567"/>
        <dbReference type="ChEBI" id="CHEBI:18277"/>
        <dbReference type="ChEBI" id="CHEBI:33019"/>
        <dbReference type="ChEBI" id="CHEBI:58017"/>
        <dbReference type="EC" id="2.4.2.18"/>
    </reaction>
</comment>
<evidence type="ECO:0000256" key="4">
    <source>
        <dbReference type="HAMAP-Rule" id="MF_00211"/>
    </source>
</evidence>
<dbReference type="KEGG" id="fai:FAD_0104"/>
<comment type="caution">
    <text evidence="4">Lacks conserved residue(s) required for the propagation of feature annotation.</text>
</comment>
<keyword evidence="3 4" id="KW-0808">Transferase</keyword>
<accession>A0A1V0N1Q4</accession>
<organism evidence="6 7">
    <name type="scientific">Ferroplasma acidiphilum</name>
    <dbReference type="NCBI Taxonomy" id="74969"/>
    <lineage>
        <taxon>Archaea</taxon>
        <taxon>Methanobacteriati</taxon>
        <taxon>Thermoplasmatota</taxon>
        <taxon>Thermoplasmata</taxon>
        <taxon>Thermoplasmatales</taxon>
        <taxon>Ferroplasmaceae</taxon>
        <taxon>Ferroplasma</taxon>
    </lineage>
</organism>
<feature type="binding site" evidence="4">
    <location>
        <begin position="84"/>
        <end position="87"/>
    </location>
    <ligand>
        <name>5-phospho-alpha-D-ribose 1-diphosphate</name>
        <dbReference type="ChEBI" id="CHEBI:58017"/>
    </ligand>
</feature>
<feature type="binding site" evidence="4">
    <location>
        <position position="74"/>
    </location>
    <ligand>
        <name>anthranilate</name>
        <dbReference type="ChEBI" id="CHEBI:16567"/>
        <label>1</label>
    </ligand>
</feature>
<keyword evidence="4" id="KW-0479">Metal-binding</keyword>
<feature type="binding site" evidence="4">
    <location>
        <position position="160"/>
    </location>
    <ligand>
        <name>anthranilate</name>
        <dbReference type="ChEBI" id="CHEBI:16567"/>
        <label>2</label>
    </ligand>
</feature>
<keyword evidence="4" id="KW-0822">Tryptophan biosynthesis</keyword>
<evidence type="ECO:0000313" key="6">
    <source>
        <dbReference type="EMBL" id="ARD84037.1"/>
    </source>
</evidence>
<dbReference type="InterPro" id="IPR000312">
    <property type="entry name" value="Glycosyl_Trfase_fam3"/>
</dbReference>
<feature type="binding site" evidence="4">
    <location>
        <begin position="102"/>
        <end position="110"/>
    </location>
    <ligand>
        <name>5-phospho-alpha-D-ribose 1-diphosphate</name>
        <dbReference type="ChEBI" id="CHEBI:58017"/>
    </ligand>
</feature>
<feature type="binding site" evidence="4">
    <location>
        <position position="219"/>
    </location>
    <ligand>
        <name>Mg(2+)</name>
        <dbReference type="ChEBI" id="CHEBI:18420"/>
        <label>1</label>
    </ligand>
</feature>
<comment type="similarity">
    <text evidence="4">Belongs to the anthranilate phosphoribosyltransferase family.</text>
</comment>
<feature type="binding site" evidence="4">
    <location>
        <begin position="77"/>
        <end position="78"/>
    </location>
    <ligand>
        <name>5-phospho-alpha-D-ribose 1-diphosphate</name>
        <dbReference type="ChEBI" id="CHEBI:58017"/>
    </ligand>
</feature>
<feature type="binding site" evidence="4">
    <location>
        <position position="74"/>
    </location>
    <ligand>
        <name>5-phospho-alpha-D-ribose 1-diphosphate</name>
        <dbReference type="ChEBI" id="CHEBI:58017"/>
    </ligand>
</feature>
<feature type="domain" description="Glycosyl transferase family 3" evidence="5">
    <location>
        <begin position="68"/>
        <end position="315"/>
    </location>
</feature>
<keyword evidence="2 4" id="KW-0328">Glycosyltransferase</keyword>
<dbReference type="PANTHER" id="PTHR43285">
    <property type="entry name" value="ANTHRANILATE PHOSPHORIBOSYLTRANSFERASE"/>
    <property type="match status" value="1"/>
</dbReference>
<keyword evidence="1 4" id="KW-0028">Amino-acid biosynthesis</keyword>
<keyword evidence="4" id="KW-0460">Magnesium</keyword>